<evidence type="ECO:0000313" key="1">
    <source>
        <dbReference type="EMBL" id="GFE79204.1"/>
    </source>
</evidence>
<sequence>MTKLTDLTRGIVGHAAEGDAQDEADEYEVCPVCGEAFDRRLLQEAMYHFESDNHERLHTWH</sequence>
<name>A0A829Y7F9_9GAMM</name>
<dbReference type="EMBL" id="BLJN01000001">
    <property type="protein sequence ID" value="GFE79204.1"/>
    <property type="molecule type" value="Genomic_DNA"/>
</dbReference>
<organism evidence="1 2">
    <name type="scientific">Steroidobacter agaridevorans</name>
    <dbReference type="NCBI Taxonomy" id="2695856"/>
    <lineage>
        <taxon>Bacteria</taxon>
        <taxon>Pseudomonadati</taxon>
        <taxon>Pseudomonadota</taxon>
        <taxon>Gammaproteobacteria</taxon>
        <taxon>Steroidobacterales</taxon>
        <taxon>Steroidobacteraceae</taxon>
        <taxon>Steroidobacter</taxon>
    </lineage>
</organism>
<comment type="caution">
    <text evidence="1">The sequence shown here is derived from an EMBL/GenBank/DDBJ whole genome shotgun (WGS) entry which is preliminary data.</text>
</comment>
<gene>
    <name evidence="1" type="ORF">GCM10011487_12040</name>
</gene>
<proteinExistence type="predicted"/>
<protein>
    <submittedName>
        <fullName evidence="1">Uncharacterized protein</fullName>
    </submittedName>
</protein>
<reference evidence="2" key="1">
    <citation type="submission" date="2020-01" db="EMBL/GenBank/DDBJ databases">
        <title>'Steroidobacter agaridevorans' sp. nov., agar-degrading bacteria isolated from rhizosphere soils.</title>
        <authorList>
            <person name="Ikenaga M."/>
            <person name="Kataoka M."/>
            <person name="Murouchi A."/>
            <person name="Katsuragi S."/>
            <person name="Sakai M."/>
        </authorList>
    </citation>
    <scope>NUCLEOTIDE SEQUENCE [LARGE SCALE GENOMIC DNA]</scope>
    <source>
        <strain evidence="2">YU21-B</strain>
    </source>
</reference>
<dbReference type="AlphaFoldDB" id="A0A829Y7F9"/>
<keyword evidence="2" id="KW-1185">Reference proteome</keyword>
<accession>A0A829Y7F9</accession>
<evidence type="ECO:0000313" key="2">
    <source>
        <dbReference type="Proteomes" id="UP000445000"/>
    </source>
</evidence>
<dbReference type="Proteomes" id="UP000445000">
    <property type="component" value="Unassembled WGS sequence"/>
</dbReference>